<sequence>MKKKLSPARKRLLYALIGSSLFWHTPAITYAEDTAETVATADQADTQAAFAAPTTAGQREFPLEKIEVTASREMLPPPYAGGQAARGAKLGVLGNKDFMDTPFNVTSYTAQTMADQQADTLYDVLINDPSVRFTAPAGQTGEYYKIRGLDVSREHLYFNGMQGLAPQYRVPVEFLERAEVLKGPSSFLYGGVSTSVGGAVNLVPKRAGEEDITNFTTGYTSSSHWGGHIDLGRRFGENKEWGIRFNGVYADGDTATDGQSRERLVGALGVDYRKDKWRLSLDAYGSQDYFDNGLISMYYLSTNGYVKAPDGSTNLYKGTSGAIRNNAVLFKGEYDLRDNVIAYAGIGKLSDNATGYVNGNHILSVQPDGTAIARTVFKQYFWTDTTASEFGLRGVYQTGAVKHQVVLGANFLDKDYSAAYNMGTGHYLTDIYNPVSLAAYYNSIAQPGKGNKTKVTDLSSYLLADTLSFDEDKVQLTLGVRRQNVKTTSYTYANTTATGAPATTTVYDAHANTPMVGLVVKPWGESVSLYANYIEALSEGVQVSNLYANEGEVLAPYKTKQHEFGVKWDKGDFANTLAFFQVEMPSYMTTPSAGSAKSIYSYDGQQKNRGIEWNTFGNVAKHLRLLGGIAYTAGELVRSNTVANNGNTPFGVPRWTMNAGVEWDTPWNQDLTLSLRAVYTGSQYIDNANTLKLPSWVRYDIGARYKTVINKTPVTYRLSVENLFDKHYWEGLMYGFESFATLGGPRTVKLSATMQL</sequence>
<keyword evidence="15" id="KW-1185">Reference proteome</keyword>
<dbReference type="RefSeq" id="WP_092069262.1">
    <property type="nucleotide sequence ID" value="NZ_FNHB01000001.1"/>
</dbReference>
<dbReference type="InterPro" id="IPR036942">
    <property type="entry name" value="Beta-barrel_TonB_sf"/>
</dbReference>
<dbReference type="NCBIfam" id="TIGR01783">
    <property type="entry name" value="TonB-siderophor"/>
    <property type="match status" value="1"/>
</dbReference>
<evidence type="ECO:0000256" key="1">
    <source>
        <dbReference type="ARBA" id="ARBA00004571"/>
    </source>
</evidence>
<dbReference type="GO" id="GO:0015344">
    <property type="term" value="F:siderophore uptake transmembrane transporter activity"/>
    <property type="evidence" value="ECO:0007669"/>
    <property type="project" value="TreeGrafter"/>
</dbReference>
<evidence type="ECO:0000259" key="12">
    <source>
        <dbReference type="Pfam" id="PF00593"/>
    </source>
</evidence>
<evidence type="ECO:0000256" key="10">
    <source>
        <dbReference type="RuleBase" id="RU003357"/>
    </source>
</evidence>
<evidence type="ECO:0000313" key="14">
    <source>
        <dbReference type="EMBL" id="SDL88505.1"/>
    </source>
</evidence>
<evidence type="ECO:0000313" key="15">
    <source>
        <dbReference type="Proteomes" id="UP000214880"/>
    </source>
</evidence>
<dbReference type="AlphaFoldDB" id="A0A1G9NR80"/>
<evidence type="ECO:0000256" key="6">
    <source>
        <dbReference type="ARBA" id="ARBA00023077"/>
    </source>
</evidence>
<dbReference type="OrthoDB" id="9775095at2"/>
<dbReference type="GO" id="GO:0009279">
    <property type="term" value="C:cell outer membrane"/>
    <property type="evidence" value="ECO:0007669"/>
    <property type="project" value="UniProtKB-SubCell"/>
</dbReference>
<keyword evidence="11" id="KW-0732">Signal</keyword>
<dbReference type="CDD" id="cd01347">
    <property type="entry name" value="ligand_gated_channel"/>
    <property type="match status" value="1"/>
</dbReference>
<feature type="domain" description="TonB-dependent receptor-like beta-barrel" evidence="12">
    <location>
        <begin position="280"/>
        <end position="723"/>
    </location>
</feature>
<dbReference type="InterPro" id="IPR037066">
    <property type="entry name" value="Plug_dom_sf"/>
</dbReference>
<dbReference type="GO" id="GO:0038023">
    <property type="term" value="F:signaling receptor activity"/>
    <property type="evidence" value="ECO:0007669"/>
    <property type="project" value="InterPro"/>
</dbReference>
<keyword evidence="4 9" id="KW-1134">Transmembrane beta strand</keyword>
<keyword evidence="5 9" id="KW-0812">Transmembrane</keyword>
<evidence type="ECO:0000256" key="5">
    <source>
        <dbReference type="ARBA" id="ARBA00022692"/>
    </source>
</evidence>
<name>A0A1G9NR80_9FIRM</name>
<evidence type="ECO:0000256" key="3">
    <source>
        <dbReference type="ARBA" id="ARBA00022448"/>
    </source>
</evidence>
<gene>
    <name evidence="14" type="ORF">SAMN04488502_1011088</name>
</gene>
<dbReference type="PANTHER" id="PTHR32552">
    <property type="entry name" value="FERRICHROME IRON RECEPTOR-RELATED"/>
    <property type="match status" value="1"/>
</dbReference>
<evidence type="ECO:0000256" key="2">
    <source>
        <dbReference type="ARBA" id="ARBA00009810"/>
    </source>
</evidence>
<dbReference type="Gene3D" id="2.170.130.10">
    <property type="entry name" value="TonB-dependent receptor, plug domain"/>
    <property type="match status" value="1"/>
</dbReference>
<keyword evidence="6 10" id="KW-0798">TonB box</keyword>
<dbReference type="GO" id="GO:0015891">
    <property type="term" value="P:siderophore transport"/>
    <property type="evidence" value="ECO:0007669"/>
    <property type="project" value="InterPro"/>
</dbReference>
<comment type="similarity">
    <text evidence="2 9 10">Belongs to the TonB-dependent receptor family.</text>
</comment>
<dbReference type="STRING" id="146817.SAMN04488502_1011088"/>
<protein>
    <submittedName>
        <fullName evidence="14">Iron complex outermembrane recepter protein</fullName>
    </submittedName>
</protein>
<evidence type="ECO:0000256" key="8">
    <source>
        <dbReference type="ARBA" id="ARBA00023237"/>
    </source>
</evidence>
<keyword evidence="7 9" id="KW-0472">Membrane</keyword>
<feature type="domain" description="TonB-dependent receptor plug" evidence="13">
    <location>
        <begin position="99"/>
        <end position="192"/>
    </location>
</feature>
<dbReference type="InterPro" id="IPR012910">
    <property type="entry name" value="Plug_dom"/>
</dbReference>
<evidence type="ECO:0000256" key="9">
    <source>
        <dbReference type="PROSITE-ProRule" id="PRU01360"/>
    </source>
</evidence>
<dbReference type="PANTHER" id="PTHR32552:SF82">
    <property type="entry name" value="FCUA PROTEIN"/>
    <property type="match status" value="1"/>
</dbReference>
<dbReference type="Gene3D" id="2.40.170.20">
    <property type="entry name" value="TonB-dependent receptor, beta-barrel domain"/>
    <property type="match status" value="1"/>
</dbReference>
<keyword evidence="3 9" id="KW-0813">Transport</keyword>
<dbReference type="Pfam" id="PF00593">
    <property type="entry name" value="TonB_dep_Rec_b-barrel"/>
    <property type="match status" value="1"/>
</dbReference>
<evidence type="ECO:0000256" key="11">
    <source>
        <dbReference type="SAM" id="SignalP"/>
    </source>
</evidence>
<dbReference type="SUPFAM" id="SSF56935">
    <property type="entry name" value="Porins"/>
    <property type="match status" value="1"/>
</dbReference>
<organism evidence="14 15">
    <name type="scientific">Dendrosporobacter quercicolus</name>
    <dbReference type="NCBI Taxonomy" id="146817"/>
    <lineage>
        <taxon>Bacteria</taxon>
        <taxon>Bacillati</taxon>
        <taxon>Bacillota</taxon>
        <taxon>Negativicutes</taxon>
        <taxon>Selenomonadales</taxon>
        <taxon>Sporomusaceae</taxon>
        <taxon>Dendrosporobacter</taxon>
    </lineage>
</organism>
<reference evidence="14 15" key="1">
    <citation type="submission" date="2016-10" db="EMBL/GenBank/DDBJ databases">
        <authorList>
            <person name="de Groot N.N."/>
        </authorList>
    </citation>
    <scope>NUCLEOTIDE SEQUENCE [LARGE SCALE GENOMIC DNA]</scope>
    <source>
        <strain evidence="14 15">DSM 1736</strain>
    </source>
</reference>
<dbReference type="Pfam" id="PF07715">
    <property type="entry name" value="Plug"/>
    <property type="match status" value="1"/>
</dbReference>
<dbReference type="InterPro" id="IPR039426">
    <property type="entry name" value="TonB-dep_rcpt-like"/>
</dbReference>
<dbReference type="InterPro" id="IPR000531">
    <property type="entry name" value="Beta-barrel_TonB"/>
</dbReference>
<feature type="chain" id="PRO_5011747428" evidence="11">
    <location>
        <begin position="32"/>
        <end position="756"/>
    </location>
</feature>
<dbReference type="Proteomes" id="UP000214880">
    <property type="component" value="Unassembled WGS sequence"/>
</dbReference>
<accession>A0A1G9NR80</accession>
<proteinExistence type="inferred from homology"/>
<dbReference type="EMBL" id="FNHB01000001">
    <property type="protein sequence ID" value="SDL88505.1"/>
    <property type="molecule type" value="Genomic_DNA"/>
</dbReference>
<comment type="subcellular location">
    <subcellularLocation>
        <location evidence="1 9">Cell outer membrane</location>
        <topology evidence="1 9">Multi-pass membrane protein</topology>
    </subcellularLocation>
</comment>
<feature type="signal peptide" evidence="11">
    <location>
        <begin position="1"/>
        <end position="31"/>
    </location>
</feature>
<evidence type="ECO:0000256" key="7">
    <source>
        <dbReference type="ARBA" id="ARBA00023136"/>
    </source>
</evidence>
<dbReference type="InterPro" id="IPR010105">
    <property type="entry name" value="TonB_sidphr_rcpt"/>
</dbReference>
<evidence type="ECO:0000256" key="4">
    <source>
        <dbReference type="ARBA" id="ARBA00022452"/>
    </source>
</evidence>
<dbReference type="PROSITE" id="PS52016">
    <property type="entry name" value="TONB_DEPENDENT_REC_3"/>
    <property type="match status" value="1"/>
</dbReference>
<keyword evidence="8 9" id="KW-0998">Cell outer membrane</keyword>
<evidence type="ECO:0000259" key="13">
    <source>
        <dbReference type="Pfam" id="PF07715"/>
    </source>
</evidence>